<evidence type="ECO:0000256" key="3">
    <source>
        <dbReference type="ARBA" id="ARBA00023125"/>
    </source>
</evidence>
<dbReference type="Gene3D" id="2.20.25.80">
    <property type="entry name" value="WRKY domain"/>
    <property type="match status" value="1"/>
</dbReference>
<keyword evidence="5" id="KW-0539">Nucleus</keyword>
<keyword evidence="4" id="KW-0804">Transcription</keyword>
<dbReference type="PROSITE" id="PS50811">
    <property type="entry name" value="WRKY"/>
    <property type="match status" value="1"/>
</dbReference>
<evidence type="ECO:0000256" key="5">
    <source>
        <dbReference type="ARBA" id="ARBA00023242"/>
    </source>
</evidence>
<feature type="compositionally biased region" description="Low complexity" evidence="6">
    <location>
        <begin position="1"/>
        <end position="25"/>
    </location>
</feature>
<dbReference type="InterPro" id="IPR036576">
    <property type="entry name" value="WRKY_dom_sf"/>
</dbReference>
<protein>
    <recommendedName>
        <fullName evidence="7">WRKY domain-containing protein</fullName>
    </recommendedName>
</protein>
<evidence type="ECO:0000256" key="6">
    <source>
        <dbReference type="SAM" id="MobiDB-lite"/>
    </source>
</evidence>
<dbReference type="GO" id="GO:0043565">
    <property type="term" value="F:sequence-specific DNA binding"/>
    <property type="evidence" value="ECO:0007669"/>
    <property type="project" value="InterPro"/>
</dbReference>
<evidence type="ECO:0000256" key="2">
    <source>
        <dbReference type="ARBA" id="ARBA00023015"/>
    </source>
</evidence>
<dbReference type="SMART" id="SM00774">
    <property type="entry name" value="WRKY"/>
    <property type="match status" value="1"/>
</dbReference>
<feature type="domain" description="WRKY" evidence="7">
    <location>
        <begin position="137"/>
        <end position="196"/>
    </location>
</feature>
<dbReference type="GO" id="GO:0005634">
    <property type="term" value="C:nucleus"/>
    <property type="evidence" value="ECO:0007669"/>
    <property type="project" value="UniProtKB-SubCell"/>
</dbReference>
<comment type="subcellular location">
    <subcellularLocation>
        <location evidence="1">Nucleus</location>
    </subcellularLocation>
</comment>
<dbReference type="OrthoDB" id="2362414at2759"/>
<keyword evidence="9" id="KW-1185">Reference proteome</keyword>
<dbReference type="SUPFAM" id="SSF118290">
    <property type="entry name" value="WRKY DNA-binding domain"/>
    <property type="match status" value="1"/>
</dbReference>
<dbReference type="AlphaFoldDB" id="A0A8H7SAA2"/>
<evidence type="ECO:0000256" key="4">
    <source>
        <dbReference type="ARBA" id="ARBA00023163"/>
    </source>
</evidence>
<evidence type="ECO:0000256" key="1">
    <source>
        <dbReference type="ARBA" id="ARBA00004123"/>
    </source>
</evidence>
<accession>A0A8H7SAA2</accession>
<comment type="caution">
    <text evidence="8">The sequence shown here is derived from an EMBL/GenBank/DDBJ whole genome shotgun (WGS) entry which is preliminary data.</text>
</comment>
<evidence type="ECO:0000313" key="8">
    <source>
        <dbReference type="EMBL" id="KAG2225775.1"/>
    </source>
</evidence>
<organism evidence="8 9">
    <name type="scientific">Circinella minor</name>
    <dbReference type="NCBI Taxonomy" id="1195481"/>
    <lineage>
        <taxon>Eukaryota</taxon>
        <taxon>Fungi</taxon>
        <taxon>Fungi incertae sedis</taxon>
        <taxon>Mucoromycota</taxon>
        <taxon>Mucoromycotina</taxon>
        <taxon>Mucoromycetes</taxon>
        <taxon>Mucorales</taxon>
        <taxon>Lichtheimiaceae</taxon>
        <taxon>Circinella</taxon>
    </lineage>
</organism>
<sequence>MSTTNEQSSTQSESYVVYSNNNSSNGLPLPPIPIVQSGQKEKRQSLHDAEVTLTSTDNNAQQQNGRTHVYHYYHGPTPPNKLPLPPAPQSSTATNRTSSLSMMKGFNSIKGRPFAKRRRREMQAITMIIETREFPYNDDYLWKNNGNTIHKGSGNKSIYYKCANNQKGCPVNKTVTFKDNGEYLIKYRGTHLSDCSRIKRVVDV</sequence>
<gene>
    <name evidence="8" type="ORF">INT45_011443</name>
</gene>
<dbReference type="GO" id="GO:0003700">
    <property type="term" value="F:DNA-binding transcription factor activity"/>
    <property type="evidence" value="ECO:0007669"/>
    <property type="project" value="InterPro"/>
</dbReference>
<dbReference type="InterPro" id="IPR003657">
    <property type="entry name" value="WRKY_dom"/>
</dbReference>
<keyword evidence="3" id="KW-0238">DNA-binding</keyword>
<feature type="compositionally biased region" description="Pro residues" evidence="6">
    <location>
        <begin position="76"/>
        <end position="88"/>
    </location>
</feature>
<name>A0A8H7SAA2_9FUNG</name>
<dbReference type="Pfam" id="PF03106">
    <property type="entry name" value="WRKY"/>
    <property type="match status" value="1"/>
</dbReference>
<feature type="region of interest" description="Disordered" evidence="6">
    <location>
        <begin position="1"/>
        <end position="46"/>
    </location>
</feature>
<reference evidence="8 9" key="1">
    <citation type="submission" date="2020-12" db="EMBL/GenBank/DDBJ databases">
        <title>Metabolic potential, ecology and presence of endohyphal bacteria is reflected in genomic diversity of Mucoromycotina.</title>
        <authorList>
            <person name="Muszewska A."/>
            <person name="Okrasinska A."/>
            <person name="Steczkiewicz K."/>
            <person name="Drgas O."/>
            <person name="Orlowska M."/>
            <person name="Perlinska-Lenart U."/>
            <person name="Aleksandrzak-Piekarczyk T."/>
            <person name="Szatraj K."/>
            <person name="Zielenkiewicz U."/>
            <person name="Pilsyk S."/>
            <person name="Malc E."/>
            <person name="Mieczkowski P."/>
            <person name="Kruszewska J.S."/>
            <person name="Biernat P."/>
            <person name="Pawlowska J."/>
        </authorList>
    </citation>
    <scope>NUCLEOTIDE SEQUENCE [LARGE SCALE GENOMIC DNA]</scope>
    <source>
        <strain evidence="8 9">CBS 142.35</strain>
    </source>
</reference>
<evidence type="ECO:0000313" key="9">
    <source>
        <dbReference type="Proteomes" id="UP000646827"/>
    </source>
</evidence>
<keyword evidence="2" id="KW-0805">Transcription regulation</keyword>
<feature type="region of interest" description="Disordered" evidence="6">
    <location>
        <begin position="74"/>
        <end position="97"/>
    </location>
</feature>
<evidence type="ECO:0000259" key="7">
    <source>
        <dbReference type="PROSITE" id="PS50811"/>
    </source>
</evidence>
<dbReference type="Proteomes" id="UP000646827">
    <property type="component" value="Unassembled WGS sequence"/>
</dbReference>
<dbReference type="EMBL" id="JAEPRB010000024">
    <property type="protein sequence ID" value="KAG2225775.1"/>
    <property type="molecule type" value="Genomic_DNA"/>
</dbReference>
<proteinExistence type="predicted"/>